<dbReference type="AlphaFoldDB" id="A0A7V3E6F3"/>
<keyword evidence="2" id="KW-0226">DNA condensation</keyword>
<dbReference type="PRINTS" id="PR01727">
    <property type="entry name" value="DNABINDINGHU"/>
</dbReference>
<proteinExistence type="inferred from homology"/>
<gene>
    <name evidence="5" type="ORF">ENS31_04200</name>
</gene>
<keyword evidence="3" id="KW-0238">DNA-binding</keyword>
<evidence type="ECO:0000256" key="1">
    <source>
        <dbReference type="ARBA" id="ARBA00010529"/>
    </source>
</evidence>
<comment type="similarity">
    <text evidence="1 4">Belongs to the bacterial histone-like protein family.</text>
</comment>
<evidence type="ECO:0000256" key="2">
    <source>
        <dbReference type="ARBA" id="ARBA00023067"/>
    </source>
</evidence>
<dbReference type="SUPFAM" id="SSF47729">
    <property type="entry name" value="IHF-like DNA-binding proteins"/>
    <property type="match status" value="1"/>
</dbReference>
<dbReference type="Gene3D" id="4.10.520.10">
    <property type="entry name" value="IHF-like DNA-binding proteins"/>
    <property type="match status" value="1"/>
</dbReference>
<dbReference type="SMART" id="SM00411">
    <property type="entry name" value="BHL"/>
    <property type="match status" value="1"/>
</dbReference>
<dbReference type="PANTHER" id="PTHR33175">
    <property type="entry name" value="DNA-BINDING PROTEIN HU"/>
    <property type="match status" value="1"/>
</dbReference>
<dbReference type="GO" id="GO:0003677">
    <property type="term" value="F:DNA binding"/>
    <property type="evidence" value="ECO:0007669"/>
    <property type="project" value="UniProtKB-KW"/>
</dbReference>
<dbReference type="RefSeq" id="WP_304143072.1">
    <property type="nucleotide sequence ID" value="NZ_JAOAIE010000017.1"/>
</dbReference>
<dbReference type="GO" id="GO:0030527">
    <property type="term" value="F:structural constituent of chromatin"/>
    <property type="evidence" value="ECO:0007669"/>
    <property type="project" value="InterPro"/>
</dbReference>
<evidence type="ECO:0000256" key="3">
    <source>
        <dbReference type="ARBA" id="ARBA00023125"/>
    </source>
</evidence>
<organism evidence="5">
    <name type="scientific">Ignavibacterium album</name>
    <dbReference type="NCBI Taxonomy" id="591197"/>
    <lineage>
        <taxon>Bacteria</taxon>
        <taxon>Pseudomonadati</taxon>
        <taxon>Ignavibacteriota</taxon>
        <taxon>Ignavibacteria</taxon>
        <taxon>Ignavibacteriales</taxon>
        <taxon>Ignavibacteriaceae</taxon>
        <taxon>Ignavibacterium</taxon>
    </lineage>
</organism>
<sequence>MNATKADLVDKVATGTGLTKLETEAIIEGFLRSIIDTLAEGRSIEIRGFGSYKVKKKRARQARNPKTGEKVFVPEHYVPTFKFSKDFKEMVDRGIQQRISEGTFGKGDKK</sequence>
<evidence type="ECO:0000313" key="5">
    <source>
        <dbReference type="EMBL" id="HFI90721.1"/>
    </source>
</evidence>
<reference evidence="5" key="1">
    <citation type="journal article" date="2020" name="mSystems">
        <title>Genome- and Community-Level Interaction Insights into Carbon Utilization and Element Cycling Functions of Hydrothermarchaeota in Hydrothermal Sediment.</title>
        <authorList>
            <person name="Zhou Z."/>
            <person name="Liu Y."/>
            <person name="Xu W."/>
            <person name="Pan J."/>
            <person name="Luo Z.H."/>
            <person name="Li M."/>
        </authorList>
    </citation>
    <scope>NUCLEOTIDE SEQUENCE [LARGE SCALE GENOMIC DNA]</scope>
    <source>
        <strain evidence="5">SpSt-479</strain>
    </source>
</reference>
<protein>
    <submittedName>
        <fullName evidence="5">Integration host factor subunit beta</fullName>
    </submittedName>
</protein>
<name>A0A7V3E6F3_9BACT</name>
<dbReference type="CDD" id="cd13836">
    <property type="entry name" value="IHF_B"/>
    <property type="match status" value="1"/>
</dbReference>
<dbReference type="PANTHER" id="PTHR33175:SF3">
    <property type="entry name" value="DNA-BINDING PROTEIN HU-BETA"/>
    <property type="match status" value="1"/>
</dbReference>
<comment type="caution">
    <text evidence="5">The sequence shown here is derived from an EMBL/GenBank/DDBJ whole genome shotgun (WGS) entry which is preliminary data.</text>
</comment>
<accession>A0A7V3E6F3</accession>
<dbReference type="Pfam" id="PF00216">
    <property type="entry name" value="Bac_DNA_binding"/>
    <property type="match status" value="1"/>
</dbReference>
<dbReference type="EMBL" id="DSUJ01000008">
    <property type="protein sequence ID" value="HFI90721.1"/>
    <property type="molecule type" value="Genomic_DNA"/>
</dbReference>
<dbReference type="InterPro" id="IPR000119">
    <property type="entry name" value="Hist_DNA-bd"/>
</dbReference>
<evidence type="ECO:0000256" key="4">
    <source>
        <dbReference type="RuleBase" id="RU003939"/>
    </source>
</evidence>
<dbReference type="GO" id="GO:0030261">
    <property type="term" value="P:chromosome condensation"/>
    <property type="evidence" value="ECO:0007669"/>
    <property type="project" value="UniProtKB-KW"/>
</dbReference>
<dbReference type="InterPro" id="IPR010992">
    <property type="entry name" value="IHF-like_DNA-bd_dom_sf"/>
</dbReference>